<feature type="compositionally biased region" description="Basic and acidic residues" evidence="2">
    <location>
        <begin position="75"/>
        <end position="88"/>
    </location>
</feature>
<dbReference type="EMBL" id="ML742183">
    <property type="protein sequence ID" value="KAE8147942.1"/>
    <property type="molecule type" value="Genomic_DNA"/>
</dbReference>
<dbReference type="GO" id="GO:0031932">
    <property type="term" value="C:TORC2 complex"/>
    <property type="evidence" value="ECO:0007669"/>
    <property type="project" value="InterPro"/>
</dbReference>
<accession>A0A5N6TNJ6</accession>
<dbReference type="InterPro" id="IPR015943">
    <property type="entry name" value="WD40/YVTN_repeat-like_dom_sf"/>
</dbReference>
<feature type="region of interest" description="Disordered" evidence="2">
    <location>
        <begin position="1"/>
        <end position="41"/>
    </location>
</feature>
<proteinExistence type="inferred from homology"/>
<keyword evidence="4" id="KW-1185">Reference proteome</keyword>
<dbReference type="InterPro" id="IPR001680">
    <property type="entry name" value="WD40_rpt"/>
</dbReference>
<dbReference type="PANTHER" id="PTHR19842">
    <property type="entry name" value="G BETA-LIKE PROTEIN GBL"/>
    <property type="match status" value="1"/>
</dbReference>
<dbReference type="GO" id="GO:0031931">
    <property type="term" value="C:TORC1 complex"/>
    <property type="evidence" value="ECO:0007669"/>
    <property type="project" value="InterPro"/>
</dbReference>
<feature type="compositionally biased region" description="Low complexity" evidence="2">
    <location>
        <begin position="1093"/>
        <end position="1104"/>
    </location>
</feature>
<feature type="region of interest" description="Disordered" evidence="2">
    <location>
        <begin position="1092"/>
        <end position="1146"/>
    </location>
</feature>
<dbReference type="GO" id="GO:0032956">
    <property type="term" value="P:regulation of actin cytoskeleton organization"/>
    <property type="evidence" value="ECO:0007669"/>
    <property type="project" value="TreeGrafter"/>
</dbReference>
<dbReference type="InterPro" id="IPR037588">
    <property type="entry name" value="MLST8"/>
</dbReference>
<dbReference type="PANTHER" id="PTHR19842:SF2">
    <property type="entry name" value="WD REPEAT PROTEIN (AFU_ORTHOLOGUE AFUA_5G04300)"/>
    <property type="match status" value="1"/>
</dbReference>
<dbReference type="Gene3D" id="2.130.10.10">
    <property type="entry name" value="YVTN repeat-like/Quinoprotein amine dehydrogenase"/>
    <property type="match status" value="1"/>
</dbReference>
<dbReference type="SMART" id="SM00320">
    <property type="entry name" value="WD40"/>
    <property type="match status" value="5"/>
</dbReference>
<dbReference type="AlphaFoldDB" id="A0A5N6TNJ6"/>
<dbReference type="FunFam" id="2.130.10.10:FF:000969">
    <property type="entry name" value="WD repeat protein"/>
    <property type="match status" value="1"/>
</dbReference>
<dbReference type="Pfam" id="PF00400">
    <property type="entry name" value="WD40"/>
    <property type="match status" value="2"/>
</dbReference>
<feature type="compositionally biased region" description="Low complexity" evidence="2">
    <location>
        <begin position="186"/>
        <end position="198"/>
    </location>
</feature>
<feature type="compositionally biased region" description="Polar residues" evidence="2">
    <location>
        <begin position="57"/>
        <end position="74"/>
    </location>
</feature>
<feature type="compositionally biased region" description="Polar residues" evidence="2">
    <location>
        <begin position="127"/>
        <end position="137"/>
    </location>
</feature>
<dbReference type="InterPro" id="IPR036322">
    <property type="entry name" value="WD40_repeat_dom_sf"/>
</dbReference>
<sequence length="1146" mass="126542">MTHDMSQLPRQAMGRDAGPRASPRQCASNHAQIGSDDPSLVAEAKSLLSQFMRHPSHSTQGFQNGKSAVSQNASHVRDNDASRSDDGRQVTYVISDDSAPESVPGTYGVSAKGQTTACLPHTRRPRTTTVSQTSHTSEGYRAESDPVLPVTESQHSNFVKDNQSRPTVYKSSPSNDNRSARDDYKAAGTRRSARSRTGPANYYERFKLFNLDSEEELSDSNSVAEVANTDQQEHHDDHDYLSETPPGYRKQNSQGAIIYFSPEVQILKMPFETLSDVNNLERASYCPERNPANYRRRLKAGVWTADRILHVDFDQKETTALLNLLLFTGCQWTYAPETALADQLIQELASFLQGGLGDASVVWSVKEVIQSGQDRKQIRRAKHLVTKLLYHQKRRHFGSYFTTSDCQHADDDIYRLSAYLPFASALKHRQYADIEAFIADAKKGCLPSVPSIIKAIKSDDSCSASRNTFPVSSNLNKLLRERALGYRVNQQISSDMLSGLKLSKTWKGASNDVIVLAWSSDGTKFAAGAAAQCDEDYNQGNNLVLGDLAENTLIELPDHWIRRSSGRSRGTMDDHRLFMSVTACQWFGDTIYTASYDNTVKLWKPQKDGASCYKTLRHDSKVQVMAKSTYIDNLLATGTHSIGIWDIQESRYSALDFPRQRSKRDIALLPTSLAWGHLGITKEILVAGMSEKGDDVPLNGLLAAWRLNESSVTPLQLSPSSQNIFDIKWHPSLPSFATASSTRGGGTTLLSSKDTRSVVRLYSPFTSKRCTIEFECPALDINDVTFCPNNPNYVTASCTDGVTYVWDHRNPDSILHKLVHGRPLNQIDETIAREQADVGVRAALWGDSVNRFYTGASDGVLRSWNILQSSDDVHIQDVAFIQEEIMCGAFSEDKSNLLIGDAAGGLHLLSSGPYTDGLTSFGFRPASRTTTGDNGSDCESGIEAARRAILNGHLTRHPIYGVGQGPRYNGPYAAWARPEGTPGEKLSQTKLKDEWQLRQLDGVPPVFRNGLDKQSQREVESQRHVARIRNKQVNKFKRKRIEIDDPDEQSSVIDLCSDDGGLGFPGASDKPKRPMTIVMGTGATEVIDLTADSGSESSSTEVTGPLLKASKTHFSKSGGGGEPEELKETLEDDFWWPPSGQVDANI</sequence>
<dbReference type="GO" id="GO:0031929">
    <property type="term" value="P:TOR signaling"/>
    <property type="evidence" value="ECO:0007669"/>
    <property type="project" value="InterPro"/>
</dbReference>
<dbReference type="Proteomes" id="UP000325780">
    <property type="component" value="Unassembled WGS sequence"/>
</dbReference>
<dbReference type="OrthoDB" id="10248252at2759"/>
<feature type="region of interest" description="Disordered" evidence="2">
    <location>
        <begin position="54"/>
        <end position="198"/>
    </location>
</feature>
<evidence type="ECO:0000313" key="3">
    <source>
        <dbReference type="EMBL" id="KAE8147942.1"/>
    </source>
</evidence>
<evidence type="ECO:0000313" key="4">
    <source>
        <dbReference type="Proteomes" id="UP000325780"/>
    </source>
</evidence>
<reference evidence="3 4" key="1">
    <citation type="submission" date="2019-04" db="EMBL/GenBank/DDBJ databases">
        <title>Friends and foes A comparative genomics study of 23 Aspergillus species from section Flavi.</title>
        <authorList>
            <consortium name="DOE Joint Genome Institute"/>
            <person name="Kjaerbolling I."/>
            <person name="Vesth T."/>
            <person name="Frisvad J.C."/>
            <person name="Nybo J.L."/>
            <person name="Theobald S."/>
            <person name="Kildgaard S."/>
            <person name="Isbrandt T."/>
            <person name="Kuo A."/>
            <person name="Sato A."/>
            <person name="Lyhne E.K."/>
            <person name="Kogle M.E."/>
            <person name="Wiebenga A."/>
            <person name="Kun R.S."/>
            <person name="Lubbers R.J."/>
            <person name="Makela M.R."/>
            <person name="Barry K."/>
            <person name="Chovatia M."/>
            <person name="Clum A."/>
            <person name="Daum C."/>
            <person name="Haridas S."/>
            <person name="He G."/>
            <person name="LaButti K."/>
            <person name="Lipzen A."/>
            <person name="Mondo S."/>
            <person name="Riley R."/>
            <person name="Salamov A."/>
            <person name="Simmons B.A."/>
            <person name="Magnuson J.K."/>
            <person name="Henrissat B."/>
            <person name="Mortensen U.H."/>
            <person name="Larsen T.O."/>
            <person name="Devries R.P."/>
            <person name="Grigoriev I.V."/>
            <person name="Machida M."/>
            <person name="Baker S.E."/>
            <person name="Andersen M.R."/>
        </authorList>
    </citation>
    <scope>NUCLEOTIDE SEQUENCE [LARGE SCALE GENOMIC DNA]</scope>
    <source>
        <strain evidence="3 4">IBT 18842</strain>
    </source>
</reference>
<organism evidence="3 4">
    <name type="scientific">Aspergillus avenaceus</name>
    <dbReference type="NCBI Taxonomy" id="36643"/>
    <lineage>
        <taxon>Eukaryota</taxon>
        <taxon>Fungi</taxon>
        <taxon>Dikarya</taxon>
        <taxon>Ascomycota</taxon>
        <taxon>Pezizomycotina</taxon>
        <taxon>Eurotiomycetes</taxon>
        <taxon>Eurotiomycetidae</taxon>
        <taxon>Eurotiales</taxon>
        <taxon>Aspergillaceae</taxon>
        <taxon>Aspergillus</taxon>
        <taxon>Aspergillus subgen. Circumdati</taxon>
    </lineage>
</organism>
<gene>
    <name evidence="3" type="ORF">BDV25DRAFT_25156</name>
</gene>
<protein>
    <submittedName>
        <fullName evidence="3">WD40-repeat-containing domain protein</fullName>
    </submittedName>
</protein>
<name>A0A5N6TNJ6_ASPAV</name>
<feature type="compositionally biased region" description="Polar residues" evidence="2">
    <location>
        <begin position="151"/>
        <end position="177"/>
    </location>
</feature>
<dbReference type="SUPFAM" id="SSF50978">
    <property type="entry name" value="WD40 repeat-like"/>
    <property type="match status" value="1"/>
</dbReference>
<evidence type="ECO:0000256" key="1">
    <source>
        <dbReference type="ARBA" id="ARBA00009890"/>
    </source>
</evidence>
<evidence type="ECO:0000256" key="2">
    <source>
        <dbReference type="SAM" id="MobiDB-lite"/>
    </source>
</evidence>
<comment type="similarity">
    <text evidence="1">Belongs to the WD repeat LST8 family.</text>
</comment>